<comment type="function">
    <text evidence="10">Potassium transporter.</text>
</comment>
<protein>
    <recommendedName>
        <fullName evidence="10">Potassium transporter</fullName>
    </recommendedName>
</protein>
<comment type="caution">
    <text evidence="14">The sequence shown here is derived from an EMBL/GenBank/DDBJ whole genome shotgun (WGS) entry which is preliminary data.</text>
</comment>
<evidence type="ECO:0000259" key="13">
    <source>
        <dbReference type="Pfam" id="PF22776"/>
    </source>
</evidence>
<keyword evidence="7 10" id="KW-1133">Transmembrane helix</keyword>
<dbReference type="GO" id="GO:0005886">
    <property type="term" value="C:plasma membrane"/>
    <property type="evidence" value="ECO:0007669"/>
    <property type="project" value="UniProtKB-SubCell"/>
</dbReference>
<evidence type="ECO:0000313" key="14">
    <source>
        <dbReference type="EMBL" id="KAF3962639.1"/>
    </source>
</evidence>
<feature type="transmembrane region" description="Helical" evidence="10">
    <location>
        <begin position="106"/>
        <end position="127"/>
    </location>
</feature>
<organism evidence="14 15">
    <name type="scientific">Castanea mollissima</name>
    <name type="common">Chinese chestnut</name>
    <dbReference type="NCBI Taxonomy" id="60419"/>
    <lineage>
        <taxon>Eukaryota</taxon>
        <taxon>Viridiplantae</taxon>
        <taxon>Streptophyta</taxon>
        <taxon>Embryophyta</taxon>
        <taxon>Tracheophyta</taxon>
        <taxon>Spermatophyta</taxon>
        <taxon>Magnoliopsida</taxon>
        <taxon>eudicotyledons</taxon>
        <taxon>Gunneridae</taxon>
        <taxon>Pentapetalae</taxon>
        <taxon>rosids</taxon>
        <taxon>fabids</taxon>
        <taxon>Fagales</taxon>
        <taxon>Fagaceae</taxon>
        <taxon>Castanea</taxon>
    </lineage>
</organism>
<evidence type="ECO:0000256" key="11">
    <source>
        <dbReference type="SAM" id="MobiDB-lite"/>
    </source>
</evidence>
<evidence type="ECO:0000313" key="15">
    <source>
        <dbReference type="Proteomes" id="UP000737018"/>
    </source>
</evidence>
<feature type="transmembrane region" description="Helical" evidence="10">
    <location>
        <begin position="312"/>
        <end position="331"/>
    </location>
</feature>
<feature type="domain" description="K+ potassium transporter C-terminal" evidence="13">
    <location>
        <begin position="572"/>
        <end position="782"/>
    </location>
</feature>
<keyword evidence="15" id="KW-1185">Reference proteome</keyword>
<dbReference type="PANTHER" id="PTHR30540:SF87">
    <property type="entry name" value="POTASSIUM TRANSPORTER"/>
    <property type="match status" value="1"/>
</dbReference>
<feature type="transmembrane region" description="Helical" evidence="10">
    <location>
        <begin position="440"/>
        <end position="458"/>
    </location>
</feature>
<evidence type="ECO:0000256" key="5">
    <source>
        <dbReference type="ARBA" id="ARBA00022692"/>
    </source>
</evidence>
<dbReference type="Proteomes" id="UP000737018">
    <property type="component" value="Unassembled WGS sequence"/>
</dbReference>
<comment type="subcellular location">
    <subcellularLocation>
        <location evidence="1">Cell membrane</location>
        <topology evidence="1">Multi-pass membrane protein</topology>
    </subcellularLocation>
    <subcellularLocation>
        <location evidence="10">Membrane</location>
        <topology evidence="10">Multi-pass membrane protein</topology>
    </subcellularLocation>
</comment>
<evidence type="ECO:0000256" key="3">
    <source>
        <dbReference type="ARBA" id="ARBA00022448"/>
    </source>
</evidence>
<evidence type="ECO:0000256" key="1">
    <source>
        <dbReference type="ARBA" id="ARBA00004651"/>
    </source>
</evidence>
<evidence type="ECO:0000256" key="4">
    <source>
        <dbReference type="ARBA" id="ARBA00022538"/>
    </source>
</evidence>
<feature type="region of interest" description="Disordered" evidence="11">
    <location>
        <begin position="1"/>
        <end position="31"/>
    </location>
</feature>
<sequence>MSTSTSRIPGVTEMSSEVAPKNPEQSMEQVSEELQGKRIFRRFDSLDLESSTVPGRHGHGSKAVGWSVILQLAFQSIGIVYGDIGTSPLYVYASTFTNGIKHNDDILGVLSLIFYTLTLIPLFKYVFIVLQANDNGEGGTFALYSLICRYAKVGLIPNQQAEDQEVSNFQLDLPSSRQRMASGVKAKLENSQFAKFFLLFATMLGTSMVIGDGVLTPCMSVLSAVGGIRKATTEITEDMIVWISVAILIFLFMVQRLGTDKVGYSFAPIICVWFALIGGIGLFNFIKFDPTVIKAINPQYIVQYFQRNKKEAWVSLGGIVLAITGTEALFADVGHFTVRSIQISMCSVTYPALVLAYSGQAAFLRKHNDLVKETFFESTPDPLYWPMFVVAILASIVASQAMISGTFSIVQQSLSLGCFPRVKIVHTSTKYEGQVYIPEVNYLLMLACISVTLVFKNTEKIGNAYGIAVVFVMTLTSAFLVLIMIMIWKSHILLVISYVLVISSVELLYLSSVFYKFAQGGYLPLAFAAVLMTIMYIWNDVHRRKYFYELDHKVPLGKLKDIAADTNLCRMPGLALFYTDLVQGIPPIFKHYVVNVPALHSVLVFVTIKSLPISKVPIEERFLFRRVEPKDQNVFRCVVRYGYTDTRSEDEPFEKMLVERLKEYIINNFWFSRSKLSNGKNDGELDVGFANGEDENNDVKDVDEEKLQEVLEREIEALDQASRAGIVHLIGENEVVAVKGASLGKRFLINYAFNFLEKNLRQTQNVFDIPHKRMLKVGMTYEVSPDPNAEKAVVPEEEILDFELPPEPSNTRHVEVQEFHGVGNKPKQRKGHVAQLKVLKWSKVLAQKGSSKRLESGQPALVHP</sequence>
<evidence type="ECO:0000256" key="6">
    <source>
        <dbReference type="ARBA" id="ARBA00022958"/>
    </source>
</evidence>
<dbReference type="GO" id="GO:0015079">
    <property type="term" value="F:potassium ion transmembrane transporter activity"/>
    <property type="evidence" value="ECO:0007669"/>
    <property type="project" value="UniProtKB-UniRule"/>
</dbReference>
<keyword evidence="4 10" id="KW-0633">Potassium transport</keyword>
<dbReference type="Pfam" id="PF02705">
    <property type="entry name" value="K_trans"/>
    <property type="match status" value="1"/>
</dbReference>
<feature type="transmembrane region" description="Helical" evidence="10">
    <location>
        <begin position="464"/>
        <end position="485"/>
    </location>
</feature>
<keyword evidence="3" id="KW-0813">Transport</keyword>
<dbReference type="InterPro" id="IPR003855">
    <property type="entry name" value="K+_transporter"/>
</dbReference>
<dbReference type="Pfam" id="PF22776">
    <property type="entry name" value="K_trans_C"/>
    <property type="match status" value="1"/>
</dbReference>
<accession>A0A8J4VVJ9</accession>
<feature type="transmembrane region" description="Helical" evidence="10">
    <location>
        <begin position="235"/>
        <end position="254"/>
    </location>
</feature>
<feature type="transmembrane region" description="Helical" evidence="10">
    <location>
        <begin position="266"/>
        <end position="286"/>
    </location>
</feature>
<feature type="domain" description="K+ potassium transporter integral membrane" evidence="12">
    <location>
        <begin position="72"/>
        <end position="558"/>
    </location>
</feature>
<evidence type="ECO:0000256" key="8">
    <source>
        <dbReference type="ARBA" id="ARBA00023065"/>
    </source>
</evidence>
<gene>
    <name evidence="14" type="ORF">CMV_012875</name>
</gene>
<feature type="transmembrane region" description="Helical" evidence="10">
    <location>
        <begin position="492"/>
        <end position="515"/>
    </location>
</feature>
<reference evidence="14" key="1">
    <citation type="submission" date="2020-03" db="EMBL/GenBank/DDBJ databases">
        <title>Castanea mollissima Vanexum genome sequencing.</title>
        <authorList>
            <person name="Staton M."/>
        </authorList>
    </citation>
    <scope>NUCLEOTIDE SEQUENCE</scope>
    <source>
        <tissue evidence="14">Leaf</tissue>
    </source>
</reference>
<feature type="transmembrane region" description="Helical" evidence="10">
    <location>
        <begin position="383"/>
        <end position="403"/>
    </location>
</feature>
<name>A0A8J4VVJ9_9ROSI</name>
<keyword evidence="5 10" id="KW-0812">Transmembrane</keyword>
<evidence type="ECO:0000256" key="10">
    <source>
        <dbReference type="RuleBase" id="RU321113"/>
    </source>
</evidence>
<keyword evidence="6 10" id="KW-0630">Potassium</keyword>
<evidence type="ECO:0000256" key="2">
    <source>
        <dbReference type="ARBA" id="ARBA00008440"/>
    </source>
</evidence>
<feature type="transmembrane region" description="Helical" evidence="10">
    <location>
        <begin position="521"/>
        <end position="538"/>
    </location>
</feature>
<evidence type="ECO:0000259" key="12">
    <source>
        <dbReference type="Pfam" id="PF02705"/>
    </source>
</evidence>
<keyword evidence="8 10" id="KW-0406">Ion transport</keyword>
<feature type="transmembrane region" description="Helical" evidence="10">
    <location>
        <begin position="343"/>
        <end position="363"/>
    </location>
</feature>
<dbReference type="OrthoDB" id="504708at2759"/>
<dbReference type="PANTHER" id="PTHR30540">
    <property type="entry name" value="OSMOTIC STRESS POTASSIUM TRANSPORTER"/>
    <property type="match status" value="1"/>
</dbReference>
<evidence type="ECO:0000256" key="7">
    <source>
        <dbReference type="ARBA" id="ARBA00022989"/>
    </source>
</evidence>
<dbReference type="NCBIfam" id="TIGR00794">
    <property type="entry name" value="kup"/>
    <property type="match status" value="1"/>
</dbReference>
<dbReference type="InterPro" id="IPR053951">
    <property type="entry name" value="K_trans_N"/>
</dbReference>
<proteinExistence type="inferred from homology"/>
<dbReference type="InterPro" id="IPR053952">
    <property type="entry name" value="K_trans_C"/>
</dbReference>
<dbReference type="EMBL" id="JRKL02001684">
    <property type="protein sequence ID" value="KAF3962639.1"/>
    <property type="molecule type" value="Genomic_DNA"/>
</dbReference>
<comment type="similarity">
    <text evidence="2 10">Belongs to the HAK/KUP transporter (TC 2.A.72.3) family.</text>
</comment>
<evidence type="ECO:0000256" key="9">
    <source>
        <dbReference type="ARBA" id="ARBA00023136"/>
    </source>
</evidence>
<dbReference type="AlphaFoldDB" id="A0A8J4VVJ9"/>
<keyword evidence="9 10" id="KW-0472">Membrane</keyword>
<comment type="caution">
    <text evidence="10">Lacks conserved residue(s) required for the propagation of feature annotation.</text>
</comment>